<dbReference type="SUPFAM" id="SSF50978">
    <property type="entry name" value="WD40 repeat-like"/>
    <property type="match status" value="1"/>
</dbReference>
<name>A0ABP0M4T9_9DINO</name>
<evidence type="ECO:0000256" key="2">
    <source>
        <dbReference type="ARBA" id="ARBA00022737"/>
    </source>
</evidence>
<dbReference type="InterPro" id="IPR001680">
    <property type="entry name" value="WD40_rpt"/>
</dbReference>
<dbReference type="PANTHER" id="PTHR11227">
    <property type="entry name" value="WD-REPEAT PROTEIN INTERACTING WITH PHOSPHOINOSIDES WIPI -RELATED"/>
    <property type="match status" value="1"/>
</dbReference>
<comment type="caution">
    <text evidence="5">The sequence shown here is derived from an EMBL/GenBank/DDBJ whole genome shotgun (WGS) entry which is preliminary data.</text>
</comment>
<keyword evidence="6" id="KW-1185">Reference proteome</keyword>
<evidence type="ECO:0000313" key="5">
    <source>
        <dbReference type="EMBL" id="CAK9046500.1"/>
    </source>
</evidence>
<reference evidence="5 6" key="1">
    <citation type="submission" date="2024-02" db="EMBL/GenBank/DDBJ databases">
        <authorList>
            <person name="Chen Y."/>
            <person name="Shah S."/>
            <person name="Dougan E. K."/>
            <person name="Thang M."/>
            <person name="Chan C."/>
        </authorList>
    </citation>
    <scope>NUCLEOTIDE SEQUENCE [LARGE SCALE GENOMIC DNA]</scope>
</reference>
<dbReference type="Pfam" id="PF21032">
    <property type="entry name" value="PROPPIN"/>
    <property type="match status" value="1"/>
</dbReference>
<evidence type="ECO:0000256" key="1">
    <source>
        <dbReference type="ARBA" id="ARBA00022574"/>
    </source>
</evidence>
<dbReference type="EMBL" id="CAXAMM010019810">
    <property type="protein sequence ID" value="CAK9046500.1"/>
    <property type="molecule type" value="Genomic_DNA"/>
</dbReference>
<proteinExistence type="inferred from homology"/>
<evidence type="ECO:0000256" key="3">
    <source>
        <dbReference type="ARBA" id="ARBA00025740"/>
    </source>
</evidence>
<dbReference type="InterPro" id="IPR036322">
    <property type="entry name" value="WD40_repeat_dom_sf"/>
</dbReference>
<comment type="similarity">
    <text evidence="3">Belongs to the WD repeat PROPPIN family.</text>
</comment>
<dbReference type="InterPro" id="IPR048720">
    <property type="entry name" value="PROPPIN"/>
</dbReference>
<gene>
    <name evidence="5" type="ORF">SCF082_LOCUS26168</name>
</gene>
<protein>
    <submittedName>
        <fullName evidence="5">Autophagy-related protein 18a (AtATG18a) (Protein PEROXISOME UNUSUAL POSITIONING 2)</fullName>
    </submittedName>
</protein>
<dbReference type="Gene3D" id="2.130.10.10">
    <property type="entry name" value="YVTN repeat-like/Quinoprotein amine dehydrogenase"/>
    <property type="match status" value="1"/>
</dbReference>
<organism evidence="5 6">
    <name type="scientific">Durusdinium trenchii</name>
    <dbReference type="NCBI Taxonomy" id="1381693"/>
    <lineage>
        <taxon>Eukaryota</taxon>
        <taxon>Sar</taxon>
        <taxon>Alveolata</taxon>
        <taxon>Dinophyceae</taxon>
        <taxon>Suessiales</taxon>
        <taxon>Symbiodiniaceae</taxon>
        <taxon>Durusdinium</taxon>
    </lineage>
</organism>
<keyword evidence="2" id="KW-0677">Repeat</keyword>
<keyword evidence="1" id="KW-0853">WD repeat</keyword>
<sequence length="388" mass="42577">MSLRFNQDNSFVVVALQNGFATFNTEPFSEDTRRLFENGGVGQAELLYRSNILALVGGGDVPQWSPNKVMLWDDTKARCVGDLGFNHAVRKVIMRRDLVTVVLDHRVYCYNFSDLQVRHSFKLPRNSNGLCELSLNPGNRVLVFPGEAVGSLCVNILASDEGKTVASRTIAAHESEITTIALNTDGSMLASASERGTLVRVFDTATGQCLHKLRRGTDRALIHCICFSADSSLLACSSDKCTVHVFTDLLDRSFAEPLQEEEGAATEKGSQQQGQEQQQEQLQQHPDETEGLPLSRFMPSKLASAVGQASTTLRANINEYLPSYFTDDARRSAVRFSVQQAVPVCAFGSTPNTILVAGLDGSFSQHIFDLETGNQERLFLGSIFANEK</sequence>
<dbReference type="InterPro" id="IPR015943">
    <property type="entry name" value="WD40/YVTN_repeat-like_dom_sf"/>
</dbReference>
<evidence type="ECO:0000313" key="6">
    <source>
        <dbReference type="Proteomes" id="UP001642464"/>
    </source>
</evidence>
<dbReference type="Proteomes" id="UP001642464">
    <property type="component" value="Unassembled WGS sequence"/>
</dbReference>
<feature type="region of interest" description="Disordered" evidence="4">
    <location>
        <begin position="259"/>
        <end position="294"/>
    </location>
</feature>
<feature type="compositionally biased region" description="Low complexity" evidence="4">
    <location>
        <begin position="271"/>
        <end position="284"/>
    </location>
</feature>
<accession>A0ABP0M4T9</accession>
<evidence type="ECO:0000256" key="4">
    <source>
        <dbReference type="SAM" id="MobiDB-lite"/>
    </source>
</evidence>
<dbReference type="SMART" id="SM00320">
    <property type="entry name" value="WD40"/>
    <property type="match status" value="2"/>
</dbReference>